<evidence type="ECO:0000313" key="2">
    <source>
        <dbReference type="Proteomes" id="UP000052268"/>
    </source>
</evidence>
<accession>A0A0J8AQI1</accession>
<gene>
    <name evidence="1" type="ORF">V474_15820</name>
</gene>
<evidence type="ECO:0000313" key="1">
    <source>
        <dbReference type="EMBL" id="KMS56675.1"/>
    </source>
</evidence>
<protein>
    <submittedName>
        <fullName evidence="1">Uncharacterized protein</fullName>
    </submittedName>
</protein>
<keyword evidence="2" id="KW-1185">Reference proteome</keyword>
<dbReference type="Proteomes" id="UP000052268">
    <property type="component" value="Unassembled WGS sequence"/>
</dbReference>
<reference evidence="1 2" key="1">
    <citation type="journal article" date="2015" name="G3 (Bethesda)">
        <title>Insights into Ongoing Evolution of the Hexachlorocyclohexane Catabolic Pathway from Comparative Genomics of Ten Sphingomonadaceae Strains.</title>
        <authorList>
            <person name="Pearce S.L."/>
            <person name="Oakeshott J.G."/>
            <person name="Pandey G."/>
        </authorList>
    </citation>
    <scope>NUCLEOTIDE SEQUENCE [LARGE SCALE GENOMIC DNA]</scope>
    <source>
        <strain evidence="1 2">LL02</strain>
    </source>
</reference>
<dbReference type="PATRIC" id="fig|1114963.3.peg.1994"/>
<dbReference type="EMBL" id="JACU01000004">
    <property type="protein sequence ID" value="KMS56675.1"/>
    <property type="molecule type" value="Genomic_DNA"/>
</dbReference>
<dbReference type="AlphaFoldDB" id="A0A0J8AQI1"/>
<comment type="caution">
    <text evidence="1">The sequence shown here is derived from an EMBL/GenBank/DDBJ whole genome shotgun (WGS) entry which is preliminary data.</text>
</comment>
<dbReference type="RefSeq" id="WP_169795047.1">
    <property type="nucleotide sequence ID" value="NZ_KQ130453.1"/>
</dbReference>
<organism evidence="1 2">
    <name type="scientific">Novosphingobium barchaimii LL02</name>
    <dbReference type="NCBI Taxonomy" id="1114963"/>
    <lineage>
        <taxon>Bacteria</taxon>
        <taxon>Pseudomonadati</taxon>
        <taxon>Pseudomonadota</taxon>
        <taxon>Alphaproteobacteria</taxon>
        <taxon>Sphingomonadales</taxon>
        <taxon>Sphingomonadaceae</taxon>
        <taxon>Novosphingobium</taxon>
    </lineage>
</organism>
<proteinExistence type="predicted"/>
<name>A0A0J8AQI1_9SPHN</name>
<sequence>MTVLVMSHDARRAAKFDAKLHYNKAPFILEPTPVNRPLAGERVEIYRFPAGA</sequence>